<name>A0A0J8VER3_9GAMM</name>
<evidence type="ECO:0000313" key="10">
    <source>
        <dbReference type="EMBL" id="PSW25597.1"/>
    </source>
</evidence>
<dbReference type="SMART" id="SM00862">
    <property type="entry name" value="Trans_reg_C"/>
    <property type="match status" value="1"/>
</dbReference>
<keyword evidence="5" id="KW-0804">Transcription</keyword>
<keyword evidence="1 6" id="KW-0597">Phosphoprotein</keyword>
<dbReference type="Pfam" id="PF00486">
    <property type="entry name" value="Trans_reg_C"/>
    <property type="match status" value="1"/>
</dbReference>
<dbReference type="EMBL" id="PYLZ01000003">
    <property type="protein sequence ID" value="PSW25597.1"/>
    <property type="molecule type" value="Genomic_DNA"/>
</dbReference>
<evidence type="ECO:0000259" key="9">
    <source>
        <dbReference type="PROSITE" id="PS51755"/>
    </source>
</evidence>
<dbReference type="SUPFAM" id="SSF52172">
    <property type="entry name" value="CheY-like"/>
    <property type="match status" value="1"/>
</dbReference>
<dbReference type="Proteomes" id="UP000240481">
    <property type="component" value="Unassembled WGS sequence"/>
</dbReference>
<evidence type="ECO:0000313" key="11">
    <source>
        <dbReference type="Proteomes" id="UP000240481"/>
    </source>
</evidence>
<dbReference type="RefSeq" id="WP_048897617.1">
    <property type="nucleotide sequence ID" value="NZ_AP024853.1"/>
</dbReference>
<feature type="domain" description="OmpR/PhoB-type" evidence="9">
    <location>
        <begin position="124"/>
        <end position="220"/>
    </location>
</feature>
<dbReference type="PANTHER" id="PTHR48111:SF22">
    <property type="entry name" value="REGULATOR OF RPOS"/>
    <property type="match status" value="1"/>
</dbReference>
<evidence type="ECO:0000256" key="5">
    <source>
        <dbReference type="ARBA" id="ARBA00023163"/>
    </source>
</evidence>
<dbReference type="OrthoDB" id="4127888at2"/>
<dbReference type="Gene3D" id="1.10.10.10">
    <property type="entry name" value="Winged helix-like DNA-binding domain superfamily/Winged helix DNA-binding domain"/>
    <property type="match status" value="1"/>
</dbReference>
<protein>
    <submittedName>
        <fullName evidence="10">DNA-binding response regulator</fullName>
    </submittedName>
</protein>
<dbReference type="CDD" id="cd00383">
    <property type="entry name" value="trans_reg_C"/>
    <property type="match status" value="1"/>
</dbReference>
<dbReference type="CDD" id="cd17574">
    <property type="entry name" value="REC_OmpR"/>
    <property type="match status" value="1"/>
</dbReference>
<keyword evidence="3" id="KW-0805">Transcription regulation</keyword>
<keyword evidence="4 7" id="KW-0238">DNA-binding</keyword>
<accession>A0A0J8VER3</accession>
<dbReference type="Gene3D" id="6.10.250.690">
    <property type="match status" value="1"/>
</dbReference>
<dbReference type="PROSITE" id="PS51755">
    <property type="entry name" value="OMPR_PHOB"/>
    <property type="match status" value="1"/>
</dbReference>
<dbReference type="GO" id="GO:0000976">
    <property type="term" value="F:transcription cis-regulatory region binding"/>
    <property type="evidence" value="ECO:0007669"/>
    <property type="project" value="TreeGrafter"/>
</dbReference>
<organism evidence="10 11">
    <name type="scientific">Photobacterium swingsii</name>
    <dbReference type="NCBI Taxonomy" id="680026"/>
    <lineage>
        <taxon>Bacteria</taxon>
        <taxon>Pseudomonadati</taxon>
        <taxon>Pseudomonadota</taxon>
        <taxon>Gammaproteobacteria</taxon>
        <taxon>Vibrionales</taxon>
        <taxon>Vibrionaceae</taxon>
        <taxon>Photobacterium</taxon>
    </lineage>
</organism>
<dbReference type="InterPro" id="IPR036388">
    <property type="entry name" value="WH-like_DNA-bd_sf"/>
</dbReference>
<dbReference type="SMART" id="SM00448">
    <property type="entry name" value="REC"/>
    <property type="match status" value="1"/>
</dbReference>
<keyword evidence="11" id="KW-1185">Reference proteome</keyword>
<dbReference type="InterPro" id="IPR001789">
    <property type="entry name" value="Sig_transdc_resp-reg_receiver"/>
</dbReference>
<dbReference type="Gene3D" id="3.40.50.2300">
    <property type="match status" value="1"/>
</dbReference>
<dbReference type="STRING" id="680026.AB733_04215"/>
<evidence type="ECO:0000256" key="2">
    <source>
        <dbReference type="ARBA" id="ARBA00023012"/>
    </source>
</evidence>
<keyword evidence="2" id="KW-0902">Two-component regulatory system</keyword>
<dbReference type="GO" id="GO:0006355">
    <property type="term" value="P:regulation of DNA-templated transcription"/>
    <property type="evidence" value="ECO:0007669"/>
    <property type="project" value="InterPro"/>
</dbReference>
<feature type="DNA-binding region" description="OmpR/PhoB-type" evidence="7">
    <location>
        <begin position="124"/>
        <end position="220"/>
    </location>
</feature>
<dbReference type="InterPro" id="IPR039420">
    <property type="entry name" value="WalR-like"/>
</dbReference>
<proteinExistence type="predicted"/>
<evidence type="ECO:0000256" key="7">
    <source>
        <dbReference type="PROSITE-ProRule" id="PRU01091"/>
    </source>
</evidence>
<evidence type="ECO:0000256" key="6">
    <source>
        <dbReference type="PROSITE-ProRule" id="PRU00169"/>
    </source>
</evidence>
<gene>
    <name evidence="10" type="ORF">C9I94_08120</name>
</gene>
<dbReference type="InterPro" id="IPR011006">
    <property type="entry name" value="CheY-like_superfamily"/>
</dbReference>
<evidence type="ECO:0000259" key="8">
    <source>
        <dbReference type="PROSITE" id="PS50110"/>
    </source>
</evidence>
<evidence type="ECO:0000256" key="3">
    <source>
        <dbReference type="ARBA" id="ARBA00023015"/>
    </source>
</evidence>
<dbReference type="PANTHER" id="PTHR48111">
    <property type="entry name" value="REGULATOR OF RPOS"/>
    <property type="match status" value="1"/>
</dbReference>
<sequence length="224" mass="25037">MIVLMIEDDKVLASALSDYFELDDIELDFAYNGESGLKLATENTYDVILLDIMLPKLSGYSVCKTIRERGISTPILMMTARDTLEDKLEGFDAGTDDYITKPFAMAELYARLNALVKRSKGQVSSRLQIEDLTLDLDKHQAYRGKTPLALSPLSWKLLLVLAQHSPAIVTKEALEQEVWGEEISANNLKVQIHKLRQSVDKPFANALIQSVPKVGFVLRGNHPC</sequence>
<comment type="caution">
    <text evidence="10">The sequence shown here is derived from an EMBL/GenBank/DDBJ whole genome shotgun (WGS) entry which is preliminary data.</text>
</comment>
<dbReference type="GO" id="GO:0032993">
    <property type="term" value="C:protein-DNA complex"/>
    <property type="evidence" value="ECO:0007669"/>
    <property type="project" value="TreeGrafter"/>
</dbReference>
<dbReference type="GO" id="GO:0005829">
    <property type="term" value="C:cytosol"/>
    <property type="evidence" value="ECO:0007669"/>
    <property type="project" value="TreeGrafter"/>
</dbReference>
<dbReference type="Pfam" id="PF00072">
    <property type="entry name" value="Response_reg"/>
    <property type="match status" value="1"/>
</dbReference>
<evidence type="ECO:0000256" key="1">
    <source>
        <dbReference type="ARBA" id="ARBA00022553"/>
    </source>
</evidence>
<dbReference type="PROSITE" id="PS50110">
    <property type="entry name" value="RESPONSE_REGULATORY"/>
    <property type="match status" value="1"/>
</dbReference>
<evidence type="ECO:0000256" key="4">
    <source>
        <dbReference type="ARBA" id="ARBA00023125"/>
    </source>
</evidence>
<dbReference type="GO" id="GO:0000156">
    <property type="term" value="F:phosphorelay response regulator activity"/>
    <property type="evidence" value="ECO:0007669"/>
    <property type="project" value="TreeGrafter"/>
</dbReference>
<feature type="modified residue" description="4-aspartylphosphate" evidence="6">
    <location>
        <position position="51"/>
    </location>
</feature>
<dbReference type="InterPro" id="IPR001867">
    <property type="entry name" value="OmpR/PhoB-type_DNA-bd"/>
</dbReference>
<reference evidence="10 11" key="1">
    <citation type="submission" date="2018-01" db="EMBL/GenBank/DDBJ databases">
        <title>Whole genome sequencing of Histamine producing bacteria.</title>
        <authorList>
            <person name="Butler K."/>
        </authorList>
    </citation>
    <scope>NUCLEOTIDE SEQUENCE [LARGE SCALE GENOMIC DNA]</scope>
    <source>
        <strain evidence="10 11">DSM 24669</strain>
    </source>
</reference>
<feature type="domain" description="Response regulatory" evidence="8">
    <location>
        <begin position="2"/>
        <end position="116"/>
    </location>
</feature>
<dbReference type="AlphaFoldDB" id="A0A0J8VER3"/>